<dbReference type="InterPro" id="IPR011990">
    <property type="entry name" value="TPR-like_helical_dom_sf"/>
</dbReference>
<evidence type="ECO:0000256" key="2">
    <source>
        <dbReference type="ARBA" id="ARBA00022692"/>
    </source>
</evidence>
<evidence type="ECO:0000256" key="8">
    <source>
        <dbReference type="ARBA" id="ARBA00023136"/>
    </source>
</evidence>
<dbReference type="PANTHER" id="PTHR46208:SF1">
    <property type="entry name" value="MITOCHONDRIAL IMPORT RECEPTOR SUBUNIT TOM70"/>
    <property type="match status" value="1"/>
</dbReference>
<feature type="coiled-coil region" evidence="11">
    <location>
        <begin position="182"/>
        <end position="235"/>
    </location>
</feature>
<reference evidence="12" key="1">
    <citation type="submission" date="2021-01" db="EMBL/GenBank/DDBJ databases">
        <authorList>
            <person name="Corre E."/>
            <person name="Pelletier E."/>
            <person name="Niang G."/>
            <person name="Scheremetjew M."/>
            <person name="Finn R."/>
            <person name="Kale V."/>
            <person name="Holt S."/>
            <person name="Cochrane G."/>
            <person name="Meng A."/>
            <person name="Brown T."/>
            <person name="Cohen L."/>
        </authorList>
    </citation>
    <scope>NUCLEOTIDE SEQUENCE</scope>
    <source>
        <strain evidence="12">CCMP1510</strain>
    </source>
</reference>
<evidence type="ECO:0000313" key="12">
    <source>
        <dbReference type="EMBL" id="CAE0369925.1"/>
    </source>
</evidence>
<accession>A0A7S3K1R0</accession>
<dbReference type="Gene3D" id="1.25.40.10">
    <property type="entry name" value="Tetratricopeptide repeat domain"/>
    <property type="match status" value="2"/>
</dbReference>
<dbReference type="GO" id="GO:0005741">
    <property type="term" value="C:mitochondrial outer membrane"/>
    <property type="evidence" value="ECO:0007669"/>
    <property type="project" value="UniProtKB-SubCell"/>
</dbReference>
<evidence type="ECO:0000256" key="11">
    <source>
        <dbReference type="SAM" id="Coils"/>
    </source>
</evidence>
<dbReference type="Pfam" id="PF13181">
    <property type="entry name" value="TPR_8"/>
    <property type="match status" value="1"/>
</dbReference>
<dbReference type="SUPFAM" id="SSF48452">
    <property type="entry name" value="TPR-like"/>
    <property type="match status" value="2"/>
</dbReference>
<keyword evidence="2" id="KW-0812">Transmembrane</keyword>
<dbReference type="GO" id="GO:0030150">
    <property type="term" value="P:protein import into mitochondrial matrix"/>
    <property type="evidence" value="ECO:0007669"/>
    <property type="project" value="TreeGrafter"/>
</dbReference>
<dbReference type="EMBL" id="HBIJ01016019">
    <property type="protein sequence ID" value="CAE0369925.1"/>
    <property type="molecule type" value="Transcribed_RNA"/>
</dbReference>
<comment type="subcellular location">
    <subcellularLocation>
        <location evidence="1">Mitochondrion outer membrane</location>
        <topology evidence="1">Single-pass membrane protein</topology>
    </subcellularLocation>
</comment>
<dbReference type="InterPro" id="IPR019734">
    <property type="entry name" value="TPR_rpt"/>
</dbReference>
<keyword evidence="6" id="KW-1133">Transmembrane helix</keyword>
<keyword evidence="4" id="KW-1000">Mitochondrion outer membrane</keyword>
<dbReference type="PANTHER" id="PTHR46208">
    <property type="entry name" value="MITOCHONDRIAL IMPORT RECEPTOR SUBUNIT TOM70"/>
    <property type="match status" value="1"/>
</dbReference>
<keyword evidence="3" id="KW-0677">Repeat</keyword>
<dbReference type="SMART" id="SM00028">
    <property type="entry name" value="TPR"/>
    <property type="match status" value="7"/>
</dbReference>
<evidence type="ECO:0000256" key="9">
    <source>
        <dbReference type="ARBA" id="ARBA00038030"/>
    </source>
</evidence>
<feature type="repeat" description="TPR" evidence="10">
    <location>
        <begin position="386"/>
        <end position="419"/>
    </location>
</feature>
<proteinExistence type="inferred from homology"/>
<evidence type="ECO:0000256" key="5">
    <source>
        <dbReference type="ARBA" id="ARBA00022803"/>
    </source>
</evidence>
<keyword evidence="11" id="KW-0175">Coiled coil</keyword>
<evidence type="ECO:0000256" key="7">
    <source>
        <dbReference type="ARBA" id="ARBA00023128"/>
    </source>
</evidence>
<keyword evidence="8" id="KW-0472">Membrane</keyword>
<name>A0A7S3K1R0_9STRA</name>
<gene>
    <name evidence="12" type="ORF">ALAG00032_LOCUS10689</name>
</gene>
<evidence type="ECO:0000256" key="3">
    <source>
        <dbReference type="ARBA" id="ARBA00022737"/>
    </source>
</evidence>
<evidence type="ECO:0000256" key="1">
    <source>
        <dbReference type="ARBA" id="ARBA00004572"/>
    </source>
</evidence>
<protein>
    <submittedName>
        <fullName evidence="12">Uncharacterized protein</fullName>
    </submittedName>
</protein>
<dbReference type="GO" id="GO:0008320">
    <property type="term" value="F:protein transmembrane transporter activity"/>
    <property type="evidence" value="ECO:0007669"/>
    <property type="project" value="TreeGrafter"/>
</dbReference>
<sequence>MKAFELFKRNPPEYEEAADWFSKAITIAEAHESLVPQRIALYNNRSACRERFGALELSLEDCAVVLAANKTHAKVRRRRARIFEKLGRHADALVEICADLLIQREDFKRSLQQGRTPEQPAPAENVEAVMRAVGKQRADEIIAERKRLGTKFKLPSPNTITQLLMTYVKYSERKSQAEAINVVDLENQVNSIEDDNVVLETLVQMVTVYTYTKRYQEAQAAVERALTLLQKIEASSSSHVSSKCLAEIWRYVGLFRHLTHELSESDEAYRRSLELETDSLLRAETRVKLAGVLVDSGEADKAEAELVQALKEDPESSDVYMHRAQLHVIRRDLQSAQADLEKCIKAAPDHVLARLRLATVLIHNQVDSMEIEEHMLACEKLAPDMSEVYQVKGEIALANNEIETAIQHFDKAIALDSTNPVPLYNKGMALIQLPDGGRDPQRTKDLFEAALKVDPTCMVALMRLSELKLQLAATFDQARDVVDMLDRATVHCRDNDELLELSTVRAMAIAQLEAAQNVGLTSFQM</sequence>
<dbReference type="GO" id="GO:0045039">
    <property type="term" value="P:protein insertion into mitochondrial inner membrane"/>
    <property type="evidence" value="ECO:0007669"/>
    <property type="project" value="TreeGrafter"/>
</dbReference>
<evidence type="ECO:0000256" key="6">
    <source>
        <dbReference type="ARBA" id="ARBA00022989"/>
    </source>
</evidence>
<dbReference type="PROSITE" id="PS50005">
    <property type="entry name" value="TPR"/>
    <property type="match status" value="1"/>
</dbReference>
<dbReference type="GO" id="GO:0030943">
    <property type="term" value="F:mitochondrion targeting sequence binding"/>
    <property type="evidence" value="ECO:0007669"/>
    <property type="project" value="TreeGrafter"/>
</dbReference>
<dbReference type="Pfam" id="PF13432">
    <property type="entry name" value="TPR_16"/>
    <property type="match status" value="1"/>
</dbReference>
<keyword evidence="7" id="KW-0496">Mitochondrion</keyword>
<keyword evidence="5 10" id="KW-0802">TPR repeat</keyword>
<evidence type="ECO:0000256" key="4">
    <source>
        <dbReference type="ARBA" id="ARBA00022787"/>
    </source>
</evidence>
<organism evidence="12">
    <name type="scientific">Aureoumbra lagunensis</name>
    <dbReference type="NCBI Taxonomy" id="44058"/>
    <lineage>
        <taxon>Eukaryota</taxon>
        <taxon>Sar</taxon>
        <taxon>Stramenopiles</taxon>
        <taxon>Ochrophyta</taxon>
        <taxon>Pelagophyceae</taxon>
        <taxon>Pelagomonadales</taxon>
        <taxon>Aureoumbra</taxon>
    </lineage>
</organism>
<dbReference type="AlphaFoldDB" id="A0A7S3K1R0"/>
<evidence type="ECO:0000256" key="10">
    <source>
        <dbReference type="PROSITE-ProRule" id="PRU00339"/>
    </source>
</evidence>
<comment type="similarity">
    <text evidence="9">Belongs to the Tom70 family.</text>
</comment>